<evidence type="ECO:0000313" key="7">
    <source>
        <dbReference type="Proteomes" id="UP001363010"/>
    </source>
</evidence>
<proteinExistence type="predicted"/>
<dbReference type="InterPro" id="IPR036388">
    <property type="entry name" value="WH-like_DNA-bd_sf"/>
</dbReference>
<dbReference type="InterPro" id="IPR014710">
    <property type="entry name" value="RmlC-like_jellyroll"/>
</dbReference>
<dbReference type="SMART" id="SM00419">
    <property type="entry name" value="HTH_CRP"/>
    <property type="match status" value="1"/>
</dbReference>
<gene>
    <name evidence="6" type="ORF">WKW80_25600</name>
</gene>
<dbReference type="SUPFAM" id="SSF46785">
    <property type="entry name" value="Winged helix' DNA-binding domain"/>
    <property type="match status" value="1"/>
</dbReference>
<dbReference type="InterPro" id="IPR050397">
    <property type="entry name" value="Env_Response_Regulators"/>
</dbReference>
<evidence type="ECO:0000256" key="3">
    <source>
        <dbReference type="ARBA" id="ARBA00023163"/>
    </source>
</evidence>
<protein>
    <submittedName>
        <fullName evidence="6">Crp/Fnr family transcriptional regulator</fullName>
    </submittedName>
</protein>
<dbReference type="InterPro" id="IPR018490">
    <property type="entry name" value="cNMP-bd_dom_sf"/>
</dbReference>
<dbReference type="SMART" id="SM00100">
    <property type="entry name" value="cNMP"/>
    <property type="match status" value="1"/>
</dbReference>
<keyword evidence="2" id="KW-0238">DNA-binding</keyword>
<keyword evidence="3" id="KW-0804">Transcription</keyword>
<keyword evidence="1" id="KW-0805">Transcription regulation</keyword>
<dbReference type="PANTHER" id="PTHR24567:SF74">
    <property type="entry name" value="HTH-TYPE TRANSCRIPTIONAL REGULATOR ARCR"/>
    <property type="match status" value="1"/>
</dbReference>
<evidence type="ECO:0000256" key="1">
    <source>
        <dbReference type="ARBA" id="ARBA00023015"/>
    </source>
</evidence>
<evidence type="ECO:0000313" key="6">
    <source>
        <dbReference type="EMBL" id="MEJ8825357.1"/>
    </source>
</evidence>
<dbReference type="EMBL" id="JBBKZV010000021">
    <property type="protein sequence ID" value="MEJ8825357.1"/>
    <property type="molecule type" value="Genomic_DNA"/>
</dbReference>
<dbReference type="InterPro" id="IPR000595">
    <property type="entry name" value="cNMP-bd_dom"/>
</dbReference>
<dbReference type="RefSeq" id="WP_340366389.1">
    <property type="nucleotide sequence ID" value="NZ_JBBKZV010000021.1"/>
</dbReference>
<organism evidence="6 7">
    <name type="scientific">Variovorax humicola</name>
    <dbReference type="NCBI Taxonomy" id="1769758"/>
    <lineage>
        <taxon>Bacteria</taxon>
        <taxon>Pseudomonadati</taxon>
        <taxon>Pseudomonadota</taxon>
        <taxon>Betaproteobacteria</taxon>
        <taxon>Burkholderiales</taxon>
        <taxon>Comamonadaceae</taxon>
        <taxon>Variovorax</taxon>
    </lineage>
</organism>
<dbReference type="CDD" id="cd00038">
    <property type="entry name" value="CAP_ED"/>
    <property type="match status" value="1"/>
</dbReference>
<dbReference type="InterPro" id="IPR012318">
    <property type="entry name" value="HTH_CRP"/>
</dbReference>
<feature type="domain" description="HTH crp-type" evidence="5">
    <location>
        <begin position="160"/>
        <end position="231"/>
    </location>
</feature>
<reference evidence="6 7" key="1">
    <citation type="submission" date="2024-03" db="EMBL/GenBank/DDBJ databases">
        <title>Novel species of the genus Variovorax.</title>
        <authorList>
            <person name="Liu Q."/>
            <person name="Xin Y.-H."/>
        </authorList>
    </citation>
    <scope>NUCLEOTIDE SEQUENCE [LARGE SCALE GENOMIC DNA]</scope>
    <source>
        <strain evidence="6 7">KACC 18501</strain>
    </source>
</reference>
<dbReference type="PANTHER" id="PTHR24567">
    <property type="entry name" value="CRP FAMILY TRANSCRIPTIONAL REGULATORY PROTEIN"/>
    <property type="match status" value="1"/>
</dbReference>
<dbReference type="PROSITE" id="PS50042">
    <property type="entry name" value="CNMP_BINDING_3"/>
    <property type="match status" value="1"/>
</dbReference>
<dbReference type="InterPro" id="IPR036390">
    <property type="entry name" value="WH_DNA-bd_sf"/>
</dbReference>
<dbReference type="Gene3D" id="1.10.10.10">
    <property type="entry name" value="Winged helix-like DNA-binding domain superfamily/Winged helix DNA-binding domain"/>
    <property type="match status" value="1"/>
</dbReference>
<comment type="caution">
    <text evidence="6">The sequence shown here is derived from an EMBL/GenBank/DDBJ whole genome shotgun (WGS) entry which is preliminary data.</text>
</comment>
<dbReference type="Proteomes" id="UP001363010">
    <property type="component" value="Unassembled WGS sequence"/>
</dbReference>
<dbReference type="Gene3D" id="2.60.120.10">
    <property type="entry name" value="Jelly Rolls"/>
    <property type="match status" value="1"/>
</dbReference>
<dbReference type="Pfam" id="PF13545">
    <property type="entry name" value="HTH_Crp_2"/>
    <property type="match status" value="1"/>
</dbReference>
<dbReference type="PROSITE" id="PS51063">
    <property type="entry name" value="HTH_CRP_2"/>
    <property type="match status" value="1"/>
</dbReference>
<evidence type="ECO:0000259" key="4">
    <source>
        <dbReference type="PROSITE" id="PS50042"/>
    </source>
</evidence>
<keyword evidence="7" id="KW-1185">Reference proteome</keyword>
<sequence>MKATVAMTFPGGVGAGSARLRVLDRSTWFAALAPALKRELLDRAVVRRCTARSLIYAAGSAPSGLYAVLSGEVRLEHSAKSGKFAFYQALRAGDFFGLLSELDQSPRFSDARAWSETTVLQLPHAEFQDLYRNSSAAREAFVALICENLHTTLGILVEEHSAPPRSQIAHILLMLFSREPAELREHLKLTHEAIAAMAGVSRQTTSKVLHEFRGLGLIAMQYGKVSVLDATRLRGIAEA</sequence>
<dbReference type="SUPFAM" id="SSF51206">
    <property type="entry name" value="cAMP-binding domain-like"/>
    <property type="match status" value="1"/>
</dbReference>
<accession>A0ABU8W5M3</accession>
<feature type="domain" description="Cyclic nucleotide-binding" evidence="4">
    <location>
        <begin position="28"/>
        <end position="148"/>
    </location>
</feature>
<evidence type="ECO:0000256" key="2">
    <source>
        <dbReference type="ARBA" id="ARBA00023125"/>
    </source>
</evidence>
<evidence type="ECO:0000259" key="5">
    <source>
        <dbReference type="PROSITE" id="PS51063"/>
    </source>
</evidence>
<dbReference type="Pfam" id="PF00027">
    <property type="entry name" value="cNMP_binding"/>
    <property type="match status" value="1"/>
</dbReference>
<name>A0ABU8W5M3_9BURK</name>